<keyword evidence="3" id="KW-0804">Transcription</keyword>
<dbReference type="PROSITE" id="PS51118">
    <property type="entry name" value="HTH_HXLR"/>
    <property type="match status" value="1"/>
</dbReference>
<dbReference type="RefSeq" id="WP_326015833.1">
    <property type="nucleotide sequence ID" value="NZ_JAOZYC010000088.1"/>
</dbReference>
<dbReference type="Proteomes" id="UP001354931">
    <property type="component" value="Unassembled WGS sequence"/>
</dbReference>
<organism evidence="5 6">
    <name type="scientific">Streptomyces endophyticus</name>
    <dbReference type="NCBI Taxonomy" id="714166"/>
    <lineage>
        <taxon>Bacteria</taxon>
        <taxon>Bacillati</taxon>
        <taxon>Actinomycetota</taxon>
        <taxon>Actinomycetes</taxon>
        <taxon>Kitasatosporales</taxon>
        <taxon>Streptomycetaceae</taxon>
        <taxon>Streptomyces</taxon>
    </lineage>
</organism>
<feature type="domain" description="HTH hxlR-type" evidence="4">
    <location>
        <begin position="20"/>
        <end position="118"/>
    </location>
</feature>
<evidence type="ECO:0000256" key="2">
    <source>
        <dbReference type="ARBA" id="ARBA00023125"/>
    </source>
</evidence>
<keyword evidence="2" id="KW-0238">DNA-binding</keyword>
<dbReference type="InterPro" id="IPR036388">
    <property type="entry name" value="WH-like_DNA-bd_sf"/>
</dbReference>
<dbReference type="EMBL" id="JAOZYC010000088">
    <property type="protein sequence ID" value="MEB8338095.1"/>
    <property type="molecule type" value="Genomic_DNA"/>
</dbReference>
<evidence type="ECO:0000256" key="3">
    <source>
        <dbReference type="ARBA" id="ARBA00023163"/>
    </source>
</evidence>
<dbReference type="PANTHER" id="PTHR33204:SF39">
    <property type="entry name" value="TRANSCRIPTIONAL REGULATORY PROTEIN"/>
    <property type="match status" value="1"/>
</dbReference>
<proteinExistence type="predicted"/>
<dbReference type="SUPFAM" id="SSF46785">
    <property type="entry name" value="Winged helix' DNA-binding domain"/>
    <property type="match status" value="1"/>
</dbReference>
<evidence type="ECO:0000313" key="5">
    <source>
        <dbReference type="EMBL" id="MEB8338095.1"/>
    </source>
</evidence>
<dbReference type="Pfam" id="PF01638">
    <property type="entry name" value="HxlR"/>
    <property type="match status" value="1"/>
</dbReference>
<dbReference type="PANTHER" id="PTHR33204">
    <property type="entry name" value="TRANSCRIPTIONAL REGULATOR, MARR FAMILY"/>
    <property type="match status" value="1"/>
</dbReference>
<name>A0ABU6F260_9ACTN</name>
<evidence type="ECO:0000256" key="1">
    <source>
        <dbReference type="ARBA" id="ARBA00023015"/>
    </source>
</evidence>
<keyword evidence="1" id="KW-0805">Transcription regulation</keyword>
<reference evidence="5 6" key="1">
    <citation type="submission" date="2022-10" db="EMBL/GenBank/DDBJ databases">
        <authorList>
            <person name="Xie J."/>
            <person name="Shen N."/>
        </authorList>
    </citation>
    <scope>NUCLEOTIDE SEQUENCE [LARGE SCALE GENOMIC DNA]</scope>
    <source>
        <strain evidence="5 6">YIM65594</strain>
    </source>
</reference>
<accession>A0ABU6F260</accession>
<dbReference type="Gene3D" id="1.10.10.10">
    <property type="entry name" value="Winged helix-like DNA-binding domain superfamily/Winged helix DNA-binding domain"/>
    <property type="match status" value="1"/>
</dbReference>
<evidence type="ECO:0000259" key="4">
    <source>
        <dbReference type="PROSITE" id="PS51118"/>
    </source>
</evidence>
<keyword evidence="6" id="KW-1185">Reference proteome</keyword>
<gene>
    <name evidence="5" type="ORF">OKJ99_11350</name>
</gene>
<dbReference type="InterPro" id="IPR002577">
    <property type="entry name" value="HTH_HxlR"/>
</dbReference>
<comment type="caution">
    <text evidence="5">The sequence shown here is derived from an EMBL/GenBank/DDBJ whole genome shotgun (WGS) entry which is preliminary data.</text>
</comment>
<sequence length="128" mass="14559">MTAEDGDPMTVLARRDDTTCRVRDVLDRVGSKWSLTVINELGPGKRRFTEIKNSVPGISQRMLTETLRGLERDGLIERTVHPVVPPRVEYELTTLGRTLLDTVRGLLDWALDHIDDIDKAREAYDDRS</sequence>
<protein>
    <submittedName>
        <fullName evidence="5">Helix-turn-helix transcriptional regulator</fullName>
    </submittedName>
</protein>
<evidence type="ECO:0000313" key="6">
    <source>
        <dbReference type="Proteomes" id="UP001354931"/>
    </source>
</evidence>
<dbReference type="InterPro" id="IPR036390">
    <property type="entry name" value="WH_DNA-bd_sf"/>
</dbReference>